<reference evidence="2 3" key="1">
    <citation type="submission" date="2017-03" db="EMBL/GenBank/DDBJ databases">
        <title>Genome sequence of Paracoccus contaminans isolated from a water microcosm.</title>
        <authorList>
            <person name="Aurass P."/>
            <person name="Karste S."/>
            <person name="Trost E."/>
            <person name="Glaeser S.P."/>
            <person name="Kaempfer P."/>
            <person name="Flieger A."/>
        </authorList>
    </citation>
    <scope>NUCLEOTIDE SEQUENCE [LARGE SCALE GENOMIC DNA]</scope>
    <source>
        <strain evidence="3">RKI 16-01929T\LMG 29738T\CCM 8701T\CIP 111112T</strain>
    </source>
</reference>
<dbReference type="AlphaFoldDB" id="A0A1W6CY02"/>
<evidence type="ECO:0000259" key="1">
    <source>
        <dbReference type="Pfam" id="PF07411"/>
    </source>
</evidence>
<dbReference type="InterPro" id="IPR010879">
    <property type="entry name" value="DUF1508"/>
</dbReference>
<accession>A0A1W6CY02</accession>
<dbReference type="Pfam" id="PF07411">
    <property type="entry name" value="DUF1508"/>
    <property type="match status" value="1"/>
</dbReference>
<dbReference type="Gene3D" id="3.30.160.160">
    <property type="entry name" value="YegP-like"/>
    <property type="match status" value="1"/>
</dbReference>
<dbReference type="RefSeq" id="WP_085377861.1">
    <property type="nucleotide sequence ID" value="NZ_CP020612.1"/>
</dbReference>
<sequence>MFEIHKSAQGYWWRLKGRNGEVLCHSEVYTAKQSALDTIATVRQIAPTAPIRDLS</sequence>
<protein>
    <recommendedName>
        <fullName evidence="1">DUF1508 domain-containing protein</fullName>
    </recommendedName>
</protein>
<dbReference type="OrthoDB" id="7873017at2"/>
<keyword evidence="3" id="KW-1185">Reference proteome</keyword>
<dbReference type="SUPFAM" id="SSF160113">
    <property type="entry name" value="YegP-like"/>
    <property type="match status" value="1"/>
</dbReference>
<dbReference type="STRING" id="1945662.B0A89_09010"/>
<proteinExistence type="predicted"/>
<name>A0A1W6CY02_9RHOB</name>
<feature type="domain" description="DUF1508" evidence="1">
    <location>
        <begin position="8"/>
        <end position="53"/>
    </location>
</feature>
<evidence type="ECO:0000313" key="2">
    <source>
        <dbReference type="EMBL" id="ARJ69743.1"/>
    </source>
</evidence>
<dbReference type="Proteomes" id="UP000193017">
    <property type="component" value="Chromosome"/>
</dbReference>
<organism evidence="2 3">
    <name type="scientific">Paracoccus contaminans</name>
    <dbReference type="NCBI Taxonomy" id="1945662"/>
    <lineage>
        <taxon>Bacteria</taxon>
        <taxon>Pseudomonadati</taxon>
        <taxon>Pseudomonadota</taxon>
        <taxon>Alphaproteobacteria</taxon>
        <taxon>Rhodobacterales</taxon>
        <taxon>Paracoccaceae</taxon>
        <taxon>Paracoccus</taxon>
    </lineage>
</organism>
<dbReference type="EMBL" id="CP020612">
    <property type="protein sequence ID" value="ARJ69743.1"/>
    <property type="molecule type" value="Genomic_DNA"/>
</dbReference>
<evidence type="ECO:0000313" key="3">
    <source>
        <dbReference type="Proteomes" id="UP000193017"/>
    </source>
</evidence>
<dbReference type="InterPro" id="IPR036913">
    <property type="entry name" value="YegP-like_sf"/>
</dbReference>
<gene>
    <name evidence="2" type="ORF">B0A89_09010</name>
</gene>
<dbReference type="KEGG" id="pcon:B0A89_09010"/>